<feature type="domain" description="ATPase BadF/BadG/BcrA/BcrD type" evidence="5">
    <location>
        <begin position="9"/>
        <end position="284"/>
    </location>
</feature>
<dbReference type="InterPro" id="IPR039758">
    <property type="entry name" value="NAGK-like"/>
</dbReference>
<keyword evidence="6" id="KW-0808">Transferase</keyword>
<evidence type="ECO:0000256" key="1">
    <source>
        <dbReference type="ARBA" id="ARBA00006198"/>
    </source>
</evidence>
<dbReference type="GO" id="GO:0045127">
    <property type="term" value="F:N-acetylglucosamine kinase activity"/>
    <property type="evidence" value="ECO:0007669"/>
    <property type="project" value="UniProtKB-EC"/>
</dbReference>
<dbReference type="InterPro" id="IPR043129">
    <property type="entry name" value="ATPase_NBD"/>
</dbReference>
<protein>
    <recommendedName>
        <fullName evidence="3">N-acetyl-D-glucosamine kinase</fullName>
        <ecNumber evidence="2">2.7.1.59</ecNumber>
    </recommendedName>
    <alternativeName>
        <fullName evidence="4">GlcNAc kinase</fullName>
    </alternativeName>
</protein>
<keyword evidence="6" id="KW-0418">Kinase</keyword>
<dbReference type="EMBL" id="GAIX01011982">
    <property type="protein sequence ID" value="JAA80578.1"/>
    <property type="molecule type" value="Transcribed_RNA"/>
</dbReference>
<dbReference type="SUPFAM" id="SSF53067">
    <property type="entry name" value="Actin-like ATPase domain"/>
    <property type="match status" value="2"/>
</dbReference>
<name>S4NXX5_9NEOP</name>
<dbReference type="CDD" id="cd24078">
    <property type="entry name" value="ASKHA_NBD_NAGK_meta"/>
    <property type="match status" value="1"/>
</dbReference>
<sequence length="396" mass="41999">MEPTQYFGGVEGGGTHSNLVICDQLGRVVGKSRGPGTNHWALGIDECAQRIIDMLHTAKQDAGIPLDTPLDSLGLTLSGCEQESSNAMLAARVREKDGACAQTIYVASDTAGSLFTGAPNGGMVLIAGTGSNSLLRTPDGQQYGCGGWGYLFGDEGGAYWIAFRAVKTIFDDEDGLRPAPHPTRAVWRAISDHFGADTRADLLPYASKLFDKSQFAGLTAKLSKLAEAGDALSQHLFAEAGAALAAHVAALTERAQRAHSGAAVFRDGIRVVCVGSVWNSWSALKPGALKQLAARRVKFDLELVRLRVSSAMGAAWLAARQVDYDLPRDDTAFCDVFYTYRSDINGKVNGTHNVIDNVITNNGTSENGDSENGINGNGTNENGVHGCGCSDWSLWS</sequence>
<evidence type="ECO:0000256" key="3">
    <source>
        <dbReference type="ARBA" id="ARBA00014974"/>
    </source>
</evidence>
<dbReference type="Pfam" id="PF01869">
    <property type="entry name" value="BcrAD_BadFG"/>
    <property type="match status" value="1"/>
</dbReference>
<reference evidence="6" key="2">
    <citation type="submission" date="2013-05" db="EMBL/GenBank/DDBJ databases">
        <authorList>
            <person name="Carter J.-M."/>
            <person name="Baker S.C."/>
            <person name="Pink R."/>
            <person name="Carter D.R.F."/>
            <person name="Collins A."/>
            <person name="Tomlin J."/>
            <person name="Gibbs M."/>
            <person name="Breuker C.J."/>
        </authorList>
    </citation>
    <scope>NUCLEOTIDE SEQUENCE</scope>
    <source>
        <tissue evidence="6">Ovary</tissue>
    </source>
</reference>
<dbReference type="InterPro" id="IPR002731">
    <property type="entry name" value="ATPase_BadF"/>
</dbReference>
<reference evidence="6" key="1">
    <citation type="journal article" date="2013" name="BMC Genomics">
        <title>Unscrambling butterfly oogenesis.</title>
        <authorList>
            <person name="Carter J.M."/>
            <person name="Baker S.C."/>
            <person name="Pink R."/>
            <person name="Carter D.R."/>
            <person name="Collins A."/>
            <person name="Tomlin J."/>
            <person name="Gibbs M."/>
            <person name="Breuker C.J."/>
        </authorList>
    </citation>
    <scope>NUCLEOTIDE SEQUENCE</scope>
    <source>
        <tissue evidence="6">Ovary</tissue>
    </source>
</reference>
<dbReference type="PANTHER" id="PTHR12862">
    <property type="entry name" value="BADF TYPE ATPASE DOMAIN-CONTAINING PROTEIN"/>
    <property type="match status" value="1"/>
</dbReference>
<evidence type="ECO:0000256" key="2">
    <source>
        <dbReference type="ARBA" id="ARBA00012122"/>
    </source>
</evidence>
<evidence type="ECO:0000313" key="6">
    <source>
        <dbReference type="EMBL" id="JAA80578.1"/>
    </source>
</evidence>
<evidence type="ECO:0000259" key="5">
    <source>
        <dbReference type="Pfam" id="PF01869"/>
    </source>
</evidence>
<organism evidence="6">
    <name type="scientific">Pararge aegeria</name>
    <name type="common">speckled wood butterfly</name>
    <dbReference type="NCBI Taxonomy" id="116150"/>
    <lineage>
        <taxon>Eukaryota</taxon>
        <taxon>Metazoa</taxon>
        <taxon>Ecdysozoa</taxon>
        <taxon>Arthropoda</taxon>
        <taxon>Hexapoda</taxon>
        <taxon>Insecta</taxon>
        <taxon>Pterygota</taxon>
        <taxon>Neoptera</taxon>
        <taxon>Endopterygota</taxon>
        <taxon>Lepidoptera</taxon>
        <taxon>Glossata</taxon>
        <taxon>Ditrysia</taxon>
        <taxon>Papilionoidea</taxon>
        <taxon>Nymphalidae</taxon>
        <taxon>Satyrinae</taxon>
        <taxon>Satyrini</taxon>
        <taxon>Parargina</taxon>
        <taxon>Pararge</taxon>
    </lineage>
</organism>
<evidence type="ECO:0000256" key="4">
    <source>
        <dbReference type="ARBA" id="ARBA00031123"/>
    </source>
</evidence>
<dbReference type="Gene3D" id="3.30.420.40">
    <property type="match status" value="1"/>
</dbReference>
<dbReference type="EC" id="2.7.1.59" evidence="2"/>
<dbReference type="PANTHER" id="PTHR12862:SF0">
    <property type="entry name" value="N-ACETYL-D-GLUCOSAMINE KINASE"/>
    <property type="match status" value="1"/>
</dbReference>
<dbReference type="AlphaFoldDB" id="S4NXX5"/>
<accession>S4NXX5</accession>
<comment type="similarity">
    <text evidence="1">Belongs to the eukaryotic-type N-acetylglucosamine kinase family.</text>
</comment>
<proteinExistence type="inferred from homology"/>